<dbReference type="PANTHER" id="PTHR43744:SF12">
    <property type="entry name" value="ABC TRANSPORTER PERMEASE PROTEIN MG189-RELATED"/>
    <property type="match status" value="1"/>
</dbReference>
<keyword evidence="5 7" id="KW-1133">Transmembrane helix</keyword>
<comment type="similarity">
    <text evidence="7">Belongs to the binding-protein-dependent transport system permease family.</text>
</comment>
<feature type="transmembrane region" description="Helical" evidence="7">
    <location>
        <begin position="102"/>
        <end position="124"/>
    </location>
</feature>
<feature type="transmembrane region" description="Helical" evidence="7">
    <location>
        <begin position="69"/>
        <end position="90"/>
    </location>
</feature>
<dbReference type="InterPro" id="IPR000515">
    <property type="entry name" value="MetI-like"/>
</dbReference>
<comment type="subcellular location">
    <subcellularLocation>
        <location evidence="1 7">Cell membrane</location>
        <topology evidence="1 7">Multi-pass membrane protein</topology>
    </subcellularLocation>
</comment>
<comment type="caution">
    <text evidence="9">The sequence shown here is derived from an EMBL/GenBank/DDBJ whole genome shotgun (WGS) entry which is preliminary data.</text>
</comment>
<dbReference type="PANTHER" id="PTHR43744">
    <property type="entry name" value="ABC TRANSPORTER PERMEASE PROTEIN MG189-RELATED-RELATED"/>
    <property type="match status" value="1"/>
</dbReference>
<feature type="transmembrane region" description="Helical" evidence="7">
    <location>
        <begin position="6"/>
        <end position="28"/>
    </location>
</feature>
<name>A0A2R6A6F9_9ARCH</name>
<evidence type="ECO:0000256" key="6">
    <source>
        <dbReference type="ARBA" id="ARBA00023136"/>
    </source>
</evidence>
<gene>
    <name evidence="9" type="ORF">B9Q01_09485</name>
</gene>
<keyword evidence="4 7" id="KW-0812">Transmembrane</keyword>
<dbReference type="Pfam" id="PF00528">
    <property type="entry name" value="BPD_transp_1"/>
    <property type="match status" value="1"/>
</dbReference>
<feature type="transmembrane region" description="Helical" evidence="7">
    <location>
        <begin position="136"/>
        <end position="154"/>
    </location>
</feature>
<dbReference type="InterPro" id="IPR035906">
    <property type="entry name" value="MetI-like_sf"/>
</dbReference>
<keyword evidence="3" id="KW-1003">Cell membrane</keyword>
<dbReference type="AlphaFoldDB" id="A0A2R6A6F9"/>
<evidence type="ECO:0000256" key="2">
    <source>
        <dbReference type="ARBA" id="ARBA00022448"/>
    </source>
</evidence>
<evidence type="ECO:0000256" key="5">
    <source>
        <dbReference type="ARBA" id="ARBA00022989"/>
    </source>
</evidence>
<evidence type="ECO:0000256" key="1">
    <source>
        <dbReference type="ARBA" id="ARBA00004651"/>
    </source>
</evidence>
<dbReference type="EMBL" id="NEXC01000117">
    <property type="protein sequence ID" value="PSN81918.1"/>
    <property type="molecule type" value="Genomic_DNA"/>
</dbReference>
<evidence type="ECO:0000313" key="9">
    <source>
        <dbReference type="EMBL" id="PSN81918.1"/>
    </source>
</evidence>
<protein>
    <recommendedName>
        <fullName evidence="8">ABC transmembrane type-1 domain-containing protein</fullName>
    </recommendedName>
</protein>
<keyword evidence="2 7" id="KW-0813">Transport</keyword>
<dbReference type="CDD" id="cd06261">
    <property type="entry name" value="TM_PBP2"/>
    <property type="match status" value="1"/>
</dbReference>
<keyword evidence="6 7" id="KW-0472">Membrane</keyword>
<dbReference type="PROSITE" id="PS50928">
    <property type="entry name" value="ABC_TM1"/>
    <property type="match status" value="1"/>
</dbReference>
<reference evidence="9 10" key="1">
    <citation type="submission" date="2017-04" db="EMBL/GenBank/DDBJ databases">
        <title>Novel microbial lineages endemic to geothermal iron-oxide mats fill important gaps in the evolutionary history of Archaea.</title>
        <authorList>
            <person name="Jay Z.J."/>
            <person name="Beam J.P."/>
            <person name="Dlakic M."/>
            <person name="Rusch D.B."/>
            <person name="Kozubal M.A."/>
            <person name="Inskeep W.P."/>
        </authorList>
    </citation>
    <scope>NUCLEOTIDE SEQUENCE [LARGE SCALE GENOMIC DNA]</scope>
    <source>
        <strain evidence="9">OSP_D</strain>
    </source>
</reference>
<dbReference type="Proteomes" id="UP000240880">
    <property type="component" value="Unassembled WGS sequence"/>
</dbReference>
<feature type="domain" description="ABC transmembrane type-1" evidence="8">
    <location>
        <begin position="65"/>
        <end position="254"/>
    </location>
</feature>
<proteinExistence type="inferred from homology"/>
<dbReference type="Gene3D" id="1.10.3720.10">
    <property type="entry name" value="MetI-like"/>
    <property type="match status" value="1"/>
</dbReference>
<feature type="transmembrane region" description="Helical" evidence="7">
    <location>
        <begin position="235"/>
        <end position="254"/>
    </location>
</feature>
<dbReference type="GO" id="GO:0005886">
    <property type="term" value="C:plasma membrane"/>
    <property type="evidence" value="ECO:0007669"/>
    <property type="project" value="UniProtKB-SubCell"/>
</dbReference>
<dbReference type="SUPFAM" id="SSF161098">
    <property type="entry name" value="MetI-like"/>
    <property type="match status" value="1"/>
</dbReference>
<evidence type="ECO:0000256" key="3">
    <source>
        <dbReference type="ARBA" id="ARBA00022475"/>
    </source>
</evidence>
<evidence type="ECO:0000256" key="7">
    <source>
        <dbReference type="RuleBase" id="RU363032"/>
    </source>
</evidence>
<evidence type="ECO:0000256" key="4">
    <source>
        <dbReference type="ARBA" id="ARBA00022692"/>
    </source>
</evidence>
<evidence type="ECO:0000259" key="8">
    <source>
        <dbReference type="PROSITE" id="PS50928"/>
    </source>
</evidence>
<evidence type="ECO:0000313" key="10">
    <source>
        <dbReference type="Proteomes" id="UP000240880"/>
    </source>
</evidence>
<accession>A0A2R6A6F9</accession>
<sequence>MKPKNLALLVLSFVLAIPYVIPFYWMVLASFRDAAMSQQPILYPFIQTLSNYVYVIKTSGFLTWYANSLLISVVTTTLSVFISALSGYAFSRISFALRDQLFLLVLGTLMIPFPITIVPNFILILKLHWVNTYQGIIVPSLAFVVGIFLMREFFKTIPYELEEAAILDGATPFNAFLKVSLPLAKPALSAVAIYTFISVWNNFLWPLIVAQTPNMFTIPVGFFKTANGQAIEWNYLTAATTLAIIPTILVYAIFQRYFIKGIALTGIKR</sequence>
<dbReference type="GO" id="GO:0055085">
    <property type="term" value="P:transmembrane transport"/>
    <property type="evidence" value="ECO:0007669"/>
    <property type="project" value="InterPro"/>
</dbReference>
<organism evidence="9 10">
    <name type="scientific">Candidatus Marsarchaeota G1 archaeon OSP_D</name>
    <dbReference type="NCBI Taxonomy" id="1978155"/>
    <lineage>
        <taxon>Archaea</taxon>
        <taxon>Candidatus Marsarchaeota</taxon>
        <taxon>Candidatus Marsarchaeota group 1</taxon>
    </lineage>
</organism>